<evidence type="ECO:0000256" key="1">
    <source>
        <dbReference type="SAM" id="Phobius"/>
    </source>
</evidence>
<sequence length="313" mass="34265">MIELLLRMNPIGQVIIVLILLVLLGTLVAMFKIKAKYVNLVYDVLDDANRKSRLFKFPVNNAVSDDFKTAVDLRITEINTPAIIDKNMQTFLSGTLIAERFVAKASGLMIILGLVGTFFGLTLSISELVNLLSSTNEAVVGDVNLITGGLLSSINGMSVAFATSLFGISASIVVNVLTILVGTSESRAQYISVAEEYLDNVLGHKTSDLTLIDESGRTPLEIAFEQLGERLSGDLQSVSEAMSYRLTVASNSMKDTAESIEKSLVLFDTSVKTFSENTRDFSEFNHQLKNNIQRMSLAFDDLTTDIRENKTQS</sequence>
<name>A0ABS2MS41_9FIRM</name>
<gene>
    <name evidence="2" type="ORF">JOC49_001781</name>
</gene>
<feature type="transmembrane region" description="Helical" evidence="1">
    <location>
        <begin position="159"/>
        <end position="181"/>
    </location>
</feature>
<reference evidence="2 3" key="1">
    <citation type="submission" date="2021-01" db="EMBL/GenBank/DDBJ databases">
        <title>Genomic Encyclopedia of Type Strains, Phase IV (KMG-IV): sequencing the most valuable type-strain genomes for metagenomic binning, comparative biology and taxonomic classification.</title>
        <authorList>
            <person name="Goeker M."/>
        </authorList>
    </citation>
    <scope>NUCLEOTIDE SEQUENCE [LARGE SCALE GENOMIC DNA]</scope>
    <source>
        <strain evidence="2 3">DSM 24436</strain>
    </source>
</reference>
<accession>A0ABS2MS41</accession>
<keyword evidence="3" id="KW-1185">Reference proteome</keyword>
<keyword evidence="1" id="KW-1133">Transmembrane helix</keyword>
<evidence type="ECO:0008006" key="4">
    <source>
        <dbReference type="Google" id="ProtNLM"/>
    </source>
</evidence>
<evidence type="ECO:0000313" key="3">
    <source>
        <dbReference type="Proteomes" id="UP000767854"/>
    </source>
</evidence>
<feature type="transmembrane region" description="Helical" evidence="1">
    <location>
        <begin position="101"/>
        <end position="125"/>
    </location>
</feature>
<proteinExistence type="predicted"/>
<dbReference type="Proteomes" id="UP000767854">
    <property type="component" value="Unassembled WGS sequence"/>
</dbReference>
<dbReference type="EMBL" id="JAFBDT010000014">
    <property type="protein sequence ID" value="MBM7562238.1"/>
    <property type="molecule type" value="Genomic_DNA"/>
</dbReference>
<feature type="transmembrane region" description="Helical" evidence="1">
    <location>
        <begin position="12"/>
        <end position="31"/>
    </location>
</feature>
<organism evidence="2 3">
    <name type="scientific">Fusibacter tunisiensis</name>
    <dbReference type="NCBI Taxonomy" id="1008308"/>
    <lineage>
        <taxon>Bacteria</taxon>
        <taxon>Bacillati</taxon>
        <taxon>Bacillota</taxon>
        <taxon>Clostridia</taxon>
        <taxon>Eubacteriales</taxon>
        <taxon>Eubacteriales Family XII. Incertae Sedis</taxon>
        <taxon>Fusibacter</taxon>
    </lineage>
</organism>
<keyword evidence="1" id="KW-0812">Transmembrane</keyword>
<protein>
    <recommendedName>
        <fullName evidence="4">MotA/TolQ/ExbB proton channel domain-containing protein</fullName>
    </recommendedName>
</protein>
<evidence type="ECO:0000313" key="2">
    <source>
        <dbReference type="EMBL" id="MBM7562238.1"/>
    </source>
</evidence>
<keyword evidence="1" id="KW-0472">Membrane</keyword>
<comment type="caution">
    <text evidence="2">The sequence shown here is derived from an EMBL/GenBank/DDBJ whole genome shotgun (WGS) entry which is preliminary data.</text>
</comment>
<dbReference type="RefSeq" id="WP_204664457.1">
    <property type="nucleotide sequence ID" value="NZ_JAFBDT010000014.1"/>
</dbReference>